<dbReference type="Proteomes" id="UP001652564">
    <property type="component" value="Unassembled WGS sequence"/>
</dbReference>
<name>A0ABT2ZI65_9RHOB</name>
<dbReference type="RefSeq" id="WP_263738010.1">
    <property type="nucleotide sequence ID" value="NZ_JAOWKZ010000001.1"/>
</dbReference>
<comment type="caution">
    <text evidence="2">The sequence shown here is derived from an EMBL/GenBank/DDBJ whole genome shotgun (WGS) entry which is preliminary data.</text>
</comment>
<protein>
    <submittedName>
        <fullName evidence="2">Uncharacterized protein</fullName>
    </submittedName>
</protein>
<evidence type="ECO:0000313" key="3">
    <source>
        <dbReference type="Proteomes" id="UP001652564"/>
    </source>
</evidence>
<proteinExistence type="predicted"/>
<reference evidence="2 3" key="1">
    <citation type="submission" date="2022-10" db="EMBL/GenBank/DDBJ databases">
        <title>Defluviimonas sp. nov., isolated from ocean surface sediments.</title>
        <authorList>
            <person name="He W."/>
            <person name="Wang L."/>
            <person name="Zhang D.-F."/>
        </authorList>
    </citation>
    <scope>NUCLEOTIDE SEQUENCE [LARGE SCALE GENOMIC DNA]</scope>
    <source>
        <strain evidence="2 3">WL0050</strain>
    </source>
</reference>
<evidence type="ECO:0000256" key="1">
    <source>
        <dbReference type="SAM" id="MobiDB-lite"/>
    </source>
</evidence>
<keyword evidence="3" id="KW-1185">Reference proteome</keyword>
<organism evidence="2 3">
    <name type="scientific">Albidovulum litorale</name>
    <dbReference type="NCBI Taxonomy" id="2984134"/>
    <lineage>
        <taxon>Bacteria</taxon>
        <taxon>Pseudomonadati</taxon>
        <taxon>Pseudomonadota</taxon>
        <taxon>Alphaproteobacteria</taxon>
        <taxon>Rhodobacterales</taxon>
        <taxon>Paracoccaceae</taxon>
        <taxon>Albidovulum</taxon>
    </lineage>
</organism>
<evidence type="ECO:0000313" key="2">
    <source>
        <dbReference type="EMBL" id="MCV2870806.1"/>
    </source>
</evidence>
<accession>A0ABT2ZI65</accession>
<feature type="compositionally biased region" description="Basic and acidic residues" evidence="1">
    <location>
        <begin position="99"/>
        <end position="108"/>
    </location>
</feature>
<feature type="compositionally biased region" description="Pro residues" evidence="1">
    <location>
        <begin position="58"/>
        <end position="74"/>
    </location>
</feature>
<gene>
    <name evidence="2" type="ORF">OEZ71_00690</name>
</gene>
<feature type="region of interest" description="Disordered" evidence="1">
    <location>
        <begin position="24"/>
        <end position="150"/>
    </location>
</feature>
<sequence>MTDWPALIPPPAVATAMMRLPQQTAAKRVIAPADSGNIGNDTKNRHSQSDAQTRHPVVVPPQPDTDRPTGPPPAFEANVLEAQAERRRSKTTKTATDLSEVRSDHDTLDAGSIAGRSAEGPDSQPVPDKTGTGPYSGLPALADPRLDLIR</sequence>
<dbReference type="EMBL" id="JAOWKZ010000001">
    <property type="protein sequence ID" value="MCV2870806.1"/>
    <property type="molecule type" value="Genomic_DNA"/>
</dbReference>